<name>A0A6G1IY75_9PLEO</name>
<evidence type="ECO:0000313" key="1">
    <source>
        <dbReference type="EMBL" id="KAF2683078.1"/>
    </source>
</evidence>
<proteinExistence type="predicted"/>
<dbReference type="Proteomes" id="UP000799291">
    <property type="component" value="Unassembled WGS sequence"/>
</dbReference>
<dbReference type="EMBL" id="MU005585">
    <property type="protein sequence ID" value="KAF2683078.1"/>
    <property type="molecule type" value="Genomic_DNA"/>
</dbReference>
<evidence type="ECO:0000313" key="2">
    <source>
        <dbReference type="Proteomes" id="UP000799291"/>
    </source>
</evidence>
<accession>A0A6G1IY75</accession>
<protein>
    <submittedName>
        <fullName evidence="1">Uncharacterized protein</fullName>
    </submittedName>
</protein>
<keyword evidence="2" id="KW-1185">Reference proteome</keyword>
<reference evidence="1" key="1">
    <citation type="journal article" date="2020" name="Stud. Mycol.">
        <title>101 Dothideomycetes genomes: a test case for predicting lifestyles and emergence of pathogens.</title>
        <authorList>
            <person name="Haridas S."/>
            <person name="Albert R."/>
            <person name="Binder M."/>
            <person name="Bloem J."/>
            <person name="Labutti K."/>
            <person name="Salamov A."/>
            <person name="Andreopoulos B."/>
            <person name="Baker S."/>
            <person name="Barry K."/>
            <person name="Bills G."/>
            <person name="Bluhm B."/>
            <person name="Cannon C."/>
            <person name="Castanera R."/>
            <person name="Culley D."/>
            <person name="Daum C."/>
            <person name="Ezra D."/>
            <person name="Gonzalez J."/>
            <person name="Henrissat B."/>
            <person name="Kuo A."/>
            <person name="Liang C."/>
            <person name="Lipzen A."/>
            <person name="Lutzoni F."/>
            <person name="Magnuson J."/>
            <person name="Mondo S."/>
            <person name="Nolan M."/>
            <person name="Ohm R."/>
            <person name="Pangilinan J."/>
            <person name="Park H.-J."/>
            <person name="Ramirez L."/>
            <person name="Alfaro M."/>
            <person name="Sun H."/>
            <person name="Tritt A."/>
            <person name="Yoshinaga Y."/>
            <person name="Zwiers L.-H."/>
            <person name="Turgeon B."/>
            <person name="Goodwin S."/>
            <person name="Spatafora J."/>
            <person name="Crous P."/>
            <person name="Grigoriev I."/>
        </authorList>
    </citation>
    <scope>NUCLEOTIDE SEQUENCE</scope>
    <source>
        <strain evidence="1">CBS 122367</strain>
    </source>
</reference>
<organism evidence="1 2">
    <name type="scientific">Lentithecium fluviatile CBS 122367</name>
    <dbReference type="NCBI Taxonomy" id="1168545"/>
    <lineage>
        <taxon>Eukaryota</taxon>
        <taxon>Fungi</taxon>
        <taxon>Dikarya</taxon>
        <taxon>Ascomycota</taxon>
        <taxon>Pezizomycotina</taxon>
        <taxon>Dothideomycetes</taxon>
        <taxon>Pleosporomycetidae</taxon>
        <taxon>Pleosporales</taxon>
        <taxon>Massarineae</taxon>
        <taxon>Lentitheciaceae</taxon>
        <taxon>Lentithecium</taxon>
    </lineage>
</organism>
<sequence>MAQISYSRLPCFSLGRWYRPTQTASRATSATEDCGTADIMDSPTTQTTHLAVMQDQQNAFPSDNAMPFTPNSRTDSISLDGRRDALANARTPVHDSILPVLRRDAGHPLIKSVSTPCREVSSASPVRSALLHPAAASPNIAQPLWLGRVEKGVGEGPDFFSDASVAEAARGQWGVSPTAP</sequence>
<dbReference type="AlphaFoldDB" id="A0A6G1IY75"/>
<gene>
    <name evidence="1" type="ORF">K458DRAFT_432455</name>
</gene>